<sequence length="200" mass="22687">MVMKNIFSLTVVFSPILCLLLLKLTYAVSLELSAEQIKEAVEYGQKNRSMEIALFSKPWTICKEKGIGTATLFTPFHNIAYKARKFAVERREFTQHDIVQAAEIGDDFTFSVTVYGDEYNFCANYTAKLYYKDDVIQPEFEFAPEIAEASEFWPDPPSHAARLVFKFPTKDIDLNALIMLAVVAPGGEETVFDFPLSKIK</sequence>
<protein>
    <submittedName>
        <fullName evidence="1">Uncharacterized protein</fullName>
    </submittedName>
</protein>
<keyword evidence="2" id="KW-1185">Reference proteome</keyword>
<dbReference type="AlphaFoldDB" id="A0A1V6LZB4"/>
<proteinExistence type="predicted"/>
<comment type="caution">
    <text evidence="1">The sequence shown here is derived from an EMBL/GenBank/DDBJ whole genome shotgun (WGS) entry which is preliminary data.</text>
</comment>
<dbReference type="Proteomes" id="UP000242219">
    <property type="component" value="Unassembled WGS sequence"/>
</dbReference>
<accession>A0A1V6LZB4</accession>
<evidence type="ECO:0000313" key="1">
    <source>
        <dbReference type="EMBL" id="OQD45512.1"/>
    </source>
</evidence>
<reference evidence="1 2" key="1">
    <citation type="journal article" date="2016" name="Genome Announc.">
        <title>Draft Genome Sequence of the Anaerobic Ammonium-Oxidizing Bacterium 'Candidatus Brocadia sp. 40'.</title>
        <authorList>
            <person name="Ali M."/>
            <person name="Haroon M.F."/>
            <person name="Narita Y."/>
            <person name="Zhang L."/>
            <person name="Rangel Shaw D."/>
            <person name="Okabe S."/>
            <person name="Saikaly P.E."/>
        </authorList>
    </citation>
    <scope>NUCLEOTIDE SEQUENCE [LARGE SCALE GENOMIC DNA]</scope>
    <source>
        <strain evidence="1 2">40</strain>
    </source>
</reference>
<dbReference type="EMBL" id="MJUW02000086">
    <property type="protein sequence ID" value="OQD45512.1"/>
    <property type="molecule type" value="Genomic_DNA"/>
</dbReference>
<name>A0A1V6LZB4_9BACT</name>
<evidence type="ECO:0000313" key="2">
    <source>
        <dbReference type="Proteomes" id="UP000242219"/>
    </source>
</evidence>
<organism evidence="1 2">
    <name type="scientific">Candidatus Brocadia sapporoensis</name>
    <dbReference type="NCBI Taxonomy" id="392547"/>
    <lineage>
        <taxon>Bacteria</taxon>
        <taxon>Pseudomonadati</taxon>
        <taxon>Planctomycetota</taxon>
        <taxon>Candidatus Brocadiia</taxon>
        <taxon>Candidatus Brocadiales</taxon>
        <taxon>Candidatus Brocadiaceae</taxon>
        <taxon>Candidatus Brocadia</taxon>
    </lineage>
</organism>
<gene>
    <name evidence="1" type="ORF">BIY37_08270</name>
</gene>